<sequence>MSIAVFLTCNMPEKTLDRFFDVGQDYMKEVNLHVRTEDPLTASDLIMIVTSKDPNLYPKRSPQPFQPFHSPFAGESPEQVATWFRKVSDLNSTFPMALTFIILDEQTAKDNRTCLLVSLPAHFVYQPIQSMRCDFSIVFHECDICEDGLQPSDSDYAGDFMRSRLVLTKKNKKSMEMWSFLPVINGVFVDDGKKGYGEDGEEHIQEY</sequence>
<comment type="caution">
    <text evidence="1">The sequence shown here is derived from an EMBL/GenBank/DDBJ whole genome shotgun (WGS) entry which is preliminary data.</text>
</comment>
<accession>A0A9P6EDG9</accession>
<evidence type="ECO:0000313" key="1">
    <source>
        <dbReference type="EMBL" id="KAF9526903.1"/>
    </source>
</evidence>
<dbReference type="EMBL" id="MU157866">
    <property type="protein sequence ID" value="KAF9526903.1"/>
    <property type="molecule type" value="Genomic_DNA"/>
</dbReference>
<evidence type="ECO:0000313" key="2">
    <source>
        <dbReference type="Proteomes" id="UP000807306"/>
    </source>
</evidence>
<dbReference type="AlphaFoldDB" id="A0A9P6EDG9"/>
<organism evidence="1 2">
    <name type="scientific">Crepidotus variabilis</name>
    <dbReference type="NCBI Taxonomy" id="179855"/>
    <lineage>
        <taxon>Eukaryota</taxon>
        <taxon>Fungi</taxon>
        <taxon>Dikarya</taxon>
        <taxon>Basidiomycota</taxon>
        <taxon>Agaricomycotina</taxon>
        <taxon>Agaricomycetes</taxon>
        <taxon>Agaricomycetidae</taxon>
        <taxon>Agaricales</taxon>
        <taxon>Agaricineae</taxon>
        <taxon>Crepidotaceae</taxon>
        <taxon>Crepidotus</taxon>
    </lineage>
</organism>
<protein>
    <submittedName>
        <fullName evidence="1">Uncharacterized protein</fullName>
    </submittedName>
</protein>
<keyword evidence="2" id="KW-1185">Reference proteome</keyword>
<gene>
    <name evidence="1" type="ORF">CPB83DRAFT_857172</name>
</gene>
<reference evidence="1" key="1">
    <citation type="submission" date="2020-11" db="EMBL/GenBank/DDBJ databases">
        <authorList>
            <consortium name="DOE Joint Genome Institute"/>
            <person name="Ahrendt S."/>
            <person name="Riley R."/>
            <person name="Andreopoulos W."/>
            <person name="Labutti K."/>
            <person name="Pangilinan J."/>
            <person name="Ruiz-Duenas F.J."/>
            <person name="Barrasa J.M."/>
            <person name="Sanchez-Garcia M."/>
            <person name="Camarero S."/>
            <person name="Miyauchi S."/>
            <person name="Serrano A."/>
            <person name="Linde D."/>
            <person name="Babiker R."/>
            <person name="Drula E."/>
            <person name="Ayuso-Fernandez I."/>
            <person name="Pacheco R."/>
            <person name="Padilla G."/>
            <person name="Ferreira P."/>
            <person name="Barriuso J."/>
            <person name="Kellner H."/>
            <person name="Castanera R."/>
            <person name="Alfaro M."/>
            <person name="Ramirez L."/>
            <person name="Pisabarro A.G."/>
            <person name="Kuo A."/>
            <person name="Tritt A."/>
            <person name="Lipzen A."/>
            <person name="He G."/>
            <person name="Yan M."/>
            <person name="Ng V."/>
            <person name="Cullen D."/>
            <person name="Martin F."/>
            <person name="Rosso M.-N."/>
            <person name="Henrissat B."/>
            <person name="Hibbett D."/>
            <person name="Martinez A.T."/>
            <person name="Grigoriev I.V."/>
        </authorList>
    </citation>
    <scope>NUCLEOTIDE SEQUENCE</scope>
    <source>
        <strain evidence="1">CBS 506.95</strain>
    </source>
</reference>
<proteinExistence type="predicted"/>
<dbReference type="OrthoDB" id="2867594at2759"/>
<dbReference type="Proteomes" id="UP000807306">
    <property type="component" value="Unassembled WGS sequence"/>
</dbReference>
<name>A0A9P6EDG9_9AGAR</name>